<accession>A0ABV0XLV2</accession>
<sequence length="175" mass="18873">MSECNLLAGTALSPLRVPGYQSGAMRRAAPQLANHRFEHHANGEGRFIYLPPLHLKAALLAHMPPLFSPLLFSTSPTLPAAHGCLRFLRSVCAPSTSTSPRLCGRHKTTPSSTSSSSSFSSSSVGLLTFQSSFSSHRAVAYFWISRRGAQKKGGCSTFDGKQEVERLLTLKVIVS</sequence>
<name>A0ABV0XLV2_9TELE</name>
<organism evidence="2 3">
    <name type="scientific">Ameca splendens</name>
    <dbReference type="NCBI Taxonomy" id="208324"/>
    <lineage>
        <taxon>Eukaryota</taxon>
        <taxon>Metazoa</taxon>
        <taxon>Chordata</taxon>
        <taxon>Craniata</taxon>
        <taxon>Vertebrata</taxon>
        <taxon>Euteleostomi</taxon>
        <taxon>Actinopterygii</taxon>
        <taxon>Neopterygii</taxon>
        <taxon>Teleostei</taxon>
        <taxon>Neoteleostei</taxon>
        <taxon>Acanthomorphata</taxon>
        <taxon>Ovalentaria</taxon>
        <taxon>Atherinomorphae</taxon>
        <taxon>Cyprinodontiformes</taxon>
        <taxon>Goodeidae</taxon>
        <taxon>Ameca</taxon>
    </lineage>
</organism>
<evidence type="ECO:0000256" key="1">
    <source>
        <dbReference type="SAM" id="MobiDB-lite"/>
    </source>
</evidence>
<reference evidence="2 3" key="1">
    <citation type="submission" date="2021-06" db="EMBL/GenBank/DDBJ databases">
        <authorList>
            <person name="Palmer J.M."/>
        </authorList>
    </citation>
    <scope>NUCLEOTIDE SEQUENCE [LARGE SCALE GENOMIC DNA]</scope>
    <source>
        <strain evidence="2 3">AS_MEX2019</strain>
        <tissue evidence="2">Muscle</tissue>
    </source>
</reference>
<keyword evidence="3" id="KW-1185">Reference proteome</keyword>
<gene>
    <name evidence="2" type="ORF">AMECASPLE_000083</name>
</gene>
<feature type="compositionally biased region" description="Low complexity" evidence="1">
    <location>
        <begin position="111"/>
        <end position="120"/>
    </location>
</feature>
<dbReference type="Proteomes" id="UP001469553">
    <property type="component" value="Unassembled WGS sequence"/>
</dbReference>
<comment type="caution">
    <text evidence="2">The sequence shown here is derived from an EMBL/GenBank/DDBJ whole genome shotgun (WGS) entry which is preliminary data.</text>
</comment>
<feature type="region of interest" description="Disordered" evidence="1">
    <location>
        <begin position="96"/>
        <end position="120"/>
    </location>
</feature>
<dbReference type="EMBL" id="JAHRIP010009407">
    <property type="protein sequence ID" value="MEQ2282382.1"/>
    <property type="molecule type" value="Genomic_DNA"/>
</dbReference>
<evidence type="ECO:0000313" key="3">
    <source>
        <dbReference type="Proteomes" id="UP001469553"/>
    </source>
</evidence>
<protein>
    <submittedName>
        <fullName evidence="2">Uncharacterized protein</fullName>
    </submittedName>
</protein>
<proteinExistence type="predicted"/>
<evidence type="ECO:0000313" key="2">
    <source>
        <dbReference type="EMBL" id="MEQ2282382.1"/>
    </source>
</evidence>